<name>A0A9X4MG47_9BACT</name>
<dbReference type="InterPro" id="IPR050114">
    <property type="entry name" value="UPF0173_UPF0282_UlaG_hydrolase"/>
</dbReference>
<gene>
    <name evidence="2" type="ORF">OLX77_03585</name>
</gene>
<dbReference type="Gene3D" id="3.60.15.10">
    <property type="entry name" value="Ribonuclease Z/Hydroxyacylglutathione hydrolase-like"/>
    <property type="match status" value="1"/>
</dbReference>
<dbReference type="Proteomes" id="UP001154240">
    <property type="component" value="Unassembled WGS sequence"/>
</dbReference>
<evidence type="ECO:0000259" key="1">
    <source>
        <dbReference type="SMART" id="SM00849"/>
    </source>
</evidence>
<sequence>MIENVFKNLQWLGHDAFLLCAGGKKIYFDPFQLAPGLPPADIICISHDHYDHCSPADVDLIQQPSTQIVTEAESAKKLQGKIITLAPGERCEVEGLTIETVPAYNTNKQFHPQANGWLGFILTVDGVRVYHAGDTDYIPEMKNIRADIALLPVSGTYTMTAEEAAQAALAIGPKIAVPMHYDAIVGSSEDANRFAAALAGRIRVELIGRK</sequence>
<evidence type="ECO:0000313" key="2">
    <source>
        <dbReference type="EMBL" id="MDG4475240.1"/>
    </source>
</evidence>
<dbReference type="SMART" id="SM00849">
    <property type="entry name" value="Lactamase_B"/>
    <property type="match status" value="1"/>
</dbReference>
<evidence type="ECO:0000313" key="3">
    <source>
        <dbReference type="Proteomes" id="UP001154240"/>
    </source>
</evidence>
<dbReference type="InterPro" id="IPR036866">
    <property type="entry name" value="RibonucZ/Hydroxyglut_hydro"/>
</dbReference>
<dbReference type="Pfam" id="PF13483">
    <property type="entry name" value="Lactamase_B_3"/>
    <property type="match status" value="1"/>
</dbReference>
<dbReference type="SUPFAM" id="SSF56281">
    <property type="entry name" value="Metallo-hydrolase/oxidoreductase"/>
    <property type="match status" value="1"/>
</dbReference>
<proteinExistence type="predicted"/>
<dbReference type="RefSeq" id="WP_307632215.1">
    <property type="nucleotide sequence ID" value="NZ_JAPHEH010000001.1"/>
</dbReference>
<dbReference type="AlphaFoldDB" id="A0A9X4MG47"/>
<reference evidence="2" key="1">
    <citation type="journal article" date="2022" name="bioRxiv">
        <title>Thiovibrio frasassiensisgen. nov., sp. nov., an autotrophic, elemental sulfur disproportionating bacterium isolated from sulfidic karst sediment, and proposal of Thiovibrionaceae fam. nov.</title>
        <authorList>
            <person name="Aronson H."/>
            <person name="Thomas C."/>
            <person name="Bhattacharyya M."/>
            <person name="Eckstein S."/>
            <person name="Jensen S."/>
            <person name="Barco R."/>
            <person name="Macalady J."/>
            <person name="Amend J."/>
        </authorList>
    </citation>
    <scope>NUCLEOTIDE SEQUENCE</scope>
    <source>
        <strain evidence="2">RS19-109</strain>
    </source>
</reference>
<dbReference type="PANTHER" id="PTHR43546:SF8">
    <property type="entry name" value="METALLO-BETA-LACTAMASE DOMAIN-CONTAINING PROTEIN"/>
    <property type="match status" value="1"/>
</dbReference>
<comment type="caution">
    <text evidence="2">The sequence shown here is derived from an EMBL/GenBank/DDBJ whole genome shotgun (WGS) entry which is preliminary data.</text>
</comment>
<organism evidence="2 3">
    <name type="scientific">Thiovibrio frasassiensis</name>
    <dbReference type="NCBI Taxonomy" id="2984131"/>
    <lineage>
        <taxon>Bacteria</taxon>
        <taxon>Pseudomonadati</taxon>
        <taxon>Thermodesulfobacteriota</taxon>
        <taxon>Desulfobulbia</taxon>
        <taxon>Desulfobulbales</taxon>
        <taxon>Thiovibrionaceae</taxon>
        <taxon>Thiovibrio</taxon>
    </lineage>
</organism>
<feature type="domain" description="Metallo-beta-lactamase" evidence="1">
    <location>
        <begin position="13"/>
        <end position="180"/>
    </location>
</feature>
<accession>A0A9X4MG47</accession>
<protein>
    <submittedName>
        <fullName evidence="2">MBL fold metallo-hydrolase</fullName>
    </submittedName>
</protein>
<keyword evidence="3" id="KW-1185">Reference proteome</keyword>
<dbReference type="EMBL" id="JAPHEH010000001">
    <property type="protein sequence ID" value="MDG4475240.1"/>
    <property type="molecule type" value="Genomic_DNA"/>
</dbReference>
<dbReference type="InterPro" id="IPR001279">
    <property type="entry name" value="Metallo-B-lactamas"/>
</dbReference>
<reference evidence="2" key="2">
    <citation type="submission" date="2022-10" db="EMBL/GenBank/DDBJ databases">
        <authorList>
            <person name="Aronson H.S."/>
        </authorList>
    </citation>
    <scope>NUCLEOTIDE SEQUENCE</scope>
    <source>
        <strain evidence="2">RS19-109</strain>
    </source>
</reference>
<dbReference type="PANTHER" id="PTHR43546">
    <property type="entry name" value="UPF0173 METAL-DEPENDENT HYDROLASE MJ1163-RELATED"/>
    <property type="match status" value="1"/>
</dbReference>